<dbReference type="HOGENOM" id="CLU_1919370_0_0_1"/>
<feature type="compositionally biased region" description="Low complexity" evidence="1">
    <location>
        <begin position="71"/>
        <end position="94"/>
    </location>
</feature>
<evidence type="ECO:0000313" key="3">
    <source>
        <dbReference type="EnsemblMetazoa" id="ISCW010064-PA"/>
    </source>
</evidence>
<name>B7Q2T3_IXOSC</name>
<evidence type="ECO:0000313" key="4">
    <source>
        <dbReference type="Proteomes" id="UP000001555"/>
    </source>
</evidence>
<accession>B7Q2T3</accession>
<dbReference type="AlphaFoldDB" id="B7Q2T3"/>
<evidence type="ECO:0000256" key="1">
    <source>
        <dbReference type="SAM" id="MobiDB-lite"/>
    </source>
</evidence>
<organism>
    <name type="scientific">Ixodes scapularis</name>
    <name type="common">Black-legged tick</name>
    <name type="synonym">Deer tick</name>
    <dbReference type="NCBI Taxonomy" id="6945"/>
    <lineage>
        <taxon>Eukaryota</taxon>
        <taxon>Metazoa</taxon>
        <taxon>Ecdysozoa</taxon>
        <taxon>Arthropoda</taxon>
        <taxon>Chelicerata</taxon>
        <taxon>Arachnida</taxon>
        <taxon>Acari</taxon>
        <taxon>Parasitiformes</taxon>
        <taxon>Ixodida</taxon>
        <taxon>Ixodoidea</taxon>
        <taxon>Ixodidae</taxon>
        <taxon>Ixodinae</taxon>
        <taxon>Ixodes</taxon>
    </lineage>
</organism>
<dbReference type="EMBL" id="ABJB011104531">
    <property type="status" value="NOT_ANNOTATED_CDS"/>
    <property type="molecule type" value="Genomic_DNA"/>
</dbReference>
<dbReference type="VEuPathDB" id="VectorBase:ISCW010064"/>
<sequence length="132" mass="13747">MQDSLVVALQQLFPRTATTAPSHPDTTQGPAAATQGPSQPSQPHATTSTYPGPTQTSSGYTFQAALGGYEAKPAAQAAASGQPQTQPPFQTAFNPPQPFTPSNTSRPPHLCPAGTQATDLHRSRSPNPEGNW</sequence>
<dbReference type="EnsemblMetazoa" id="ISCW010064-RA">
    <property type="protein sequence ID" value="ISCW010064-PA"/>
    <property type="gene ID" value="ISCW010064"/>
</dbReference>
<reference evidence="3" key="2">
    <citation type="submission" date="2020-05" db="UniProtKB">
        <authorList>
            <consortium name="EnsemblMetazoa"/>
        </authorList>
    </citation>
    <scope>IDENTIFICATION</scope>
    <source>
        <strain evidence="3">wikel</strain>
    </source>
</reference>
<gene>
    <name evidence="2" type="ORF">IscW_ISCW010064</name>
</gene>
<dbReference type="EMBL" id="DS845427">
    <property type="protein sequence ID" value="EEC13155.1"/>
    <property type="molecule type" value="Genomic_DNA"/>
</dbReference>
<dbReference type="VEuPathDB" id="VectorBase:ISCI010064"/>
<protein>
    <submittedName>
        <fullName evidence="2 3">Uncharacterized protein</fullName>
    </submittedName>
</protein>
<dbReference type="InParanoid" id="B7Q2T3"/>
<proteinExistence type="predicted"/>
<dbReference type="Proteomes" id="UP000001555">
    <property type="component" value="Unassembled WGS sequence"/>
</dbReference>
<feature type="region of interest" description="Disordered" evidence="1">
    <location>
        <begin position="14"/>
        <end position="132"/>
    </location>
</feature>
<keyword evidence="4" id="KW-1185">Reference proteome</keyword>
<dbReference type="PaxDb" id="6945-B7Q2T3"/>
<evidence type="ECO:0000313" key="2">
    <source>
        <dbReference type="EMBL" id="EEC13155.1"/>
    </source>
</evidence>
<feature type="compositionally biased region" description="Polar residues" evidence="1">
    <location>
        <begin position="16"/>
        <end position="61"/>
    </location>
</feature>
<reference evidence="2 4" key="1">
    <citation type="submission" date="2008-03" db="EMBL/GenBank/DDBJ databases">
        <title>Annotation of Ixodes scapularis.</title>
        <authorList>
            <consortium name="Ixodes scapularis Genome Project Consortium"/>
            <person name="Caler E."/>
            <person name="Hannick L.I."/>
            <person name="Bidwell S."/>
            <person name="Joardar V."/>
            <person name="Thiagarajan M."/>
            <person name="Amedeo P."/>
            <person name="Galinsky K.J."/>
            <person name="Schobel S."/>
            <person name="Inman J."/>
            <person name="Hostetler J."/>
            <person name="Miller J."/>
            <person name="Hammond M."/>
            <person name="Megy K."/>
            <person name="Lawson D."/>
            <person name="Kodira C."/>
            <person name="Sutton G."/>
            <person name="Meyer J."/>
            <person name="Hill C.A."/>
            <person name="Birren B."/>
            <person name="Nene V."/>
            <person name="Collins F."/>
            <person name="Alarcon-Chaidez F."/>
            <person name="Wikel S."/>
            <person name="Strausberg R."/>
        </authorList>
    </citation>
    <scope>NUCLEOTIDE SEQUENCE [LARGE SCALE GENOMIC DNA]</scope>
    <source>
        <strain evidence="4">Wikel</strain>
        <strain evidence="2">Wikel colony</strain>
    </source>
</reference>